<evidence type="ECO:0000313" key="2">
    <source>
        <dbReference type="EMBL" id="CAL8115324.1"/>
    </source>
</evidence>
<evidence type="ECO:0000313" key="3">
    <source>
        <dbReference type="Proteomes" id="UP001642540"/>
    </source>
</evidence>
<dbReference type="EMBL" id="CAXLJM020000051">
    <property type="protein sequence ID" value="CAL8115324.1"/>
    <property type="molecule type" value="Genomic_DNA"/>
</dbReference>
<keyword evidence="3" id="KW-1185">Reference proteome</keyword>
<dbReference type="Gene3D" id="2.20.20.160">
    <property type="match status" value="2"/>
</dbReference>
<evidence type="ECO:0008006" key="4">
    <source>
        <dbReference type="Google" id="ProtNLM"/>
    </source>
</evidence>
<reference evidence="2 3" key="1">
    <citation type="submission" date="2024-08" db="EMBL/GenBank/DDBJ databases">
        <authorList>
            <person name="Cucini C."/>
            <person name="Frati F."/>
        </authorList>
    </citation>
    <scope>NUCLEOTIDE SEQUENCE [LARGE SCALE GENOMIC DNA]</scope>
</reference>
<feature type="signal peptide" evidence="1">
    <location>
        <begin position="1"/>
        <end position="26"/>
    </location>
</feature>
<accession>A0ABP1QZC1</accession>
<name>A0ABP1QZC1_9HEXA</name>
<sequence>MGVSIWFMRMSLYAFFAILEENPTEAKSYLQTNEVTYRGDDRDLLTPICAPDSICGYLQANARGINYQRLCACPSGFSTCPMSWDSDDGHSVSQGSDQYKFCGRPPTLTTCEHNQAAYSTRMEYSKSTDELYAKIDRLHCVCQADHNYVLAHQHWGEADPDVEAVEFSYTCAPLPICGVGDTCKTLSEKGSEFLVNRKCRCPDGLRCPTITSHGIKSYDMGAGRVDMLRCQR</sequence>
<dbReference type="Proteomes" id="UP001642540">
    <property type="component" value="Unassembled WGS sequence"/>
</dbReference>
<evidence type="ECO:0000256" key="1">
    <source>
        <dbReference type="SAM" id="SignalP"/>
    </source>
</evidence>
<comment type="caution">
    <text evidence="2">The sequence shown here is derived from an EMBL/GenBank/DDBJ whole genome shotgun (WGS) entry which is preliminary data.</text>
</comment>
<feature type="chain" id="PRO_5045548411" description="DUF4789 domain-containing protein" evidence="1">
    <location>
        <begin position="27"/>
        <end position="232"/>
    </location>
</feature>
<organism evidence="2 3">
    <name type="scientific">Orchesella dallaii</name>
    <dbReference type="NCBI Taxonomy" id="48710"/>
    <lineage>
        <taxon>Eukaryota</taxon>
        <taxon>Metazoa</taxon>
        <taxon>Ecdysozoa</taxon>
        <taxon>Arthropoda</taxon>
        <taxon>Hexapoda</taxon>
        <taxon>Collembola</taxon>
        <taxon>Entomobryomorpha</taxon>
        <taxon>Entomobryoidea</taxon>
        <taxon>Orchesellidae</taxon>
        <taxon>Orchesellinae</taxon>
        <taxon>Orchesella</taxon>
    </lineage>
</organism>
<proteinExistence type="predicted"/>
<keyword evidence="1" id="KW-0732">Signal</keyword>
<gene>
    <name evidence="2" type="ORF">ODALV1_LOCUS16804</name>
</gene>
<protein>
    <recommendedName>
        <fullName evidence="4">DUF4789 domain-containing protein</fullName>
    </recommendedName>
</protein>